<dbReference type="PRINTS" id="PR00035">
    <property type="entry name" value="HTHGNTR"/>
</dbReference>
<keyword evidence="7" id="KW-1185">Reference proteome</keyword>
<dbReference type="SUPFAM" id="SSF48008">
    <property type="entry name" value="GntR ligand-binding domain-like"/>
    <property type="match status" value="1"/>
</dbReference>
<dbReference type="SMART" id="SM00895">
    <property type="entry name" value="FCD"/>
    <property type="match status" value="1"/>
</dbReference>
<keyword evidence="3" id="KW-0804">Transcription</keyword>
<dbReference type="InterPro" id="IPR008920">
    <property type="entry name" value="TF_FadR/GntR_C"/>
</dbReference>
<evidence type="ECO:0000256" key="2">
    <source>
        <dbReference type="ARBA" id="ARBA00023125"/>
    </source>
</evidence>
<keyword evidence="1" id="KW-0805">Transcription regulation</keyword>
<dbReference type="GO" id="GO:0003677">
    <property type="term" value="F:DNA binding"/>
    <property type="evidence" value="ECO:0007669"/>
    <property type="project" value="UniProtKB-KW"/>
</dbReference>
<sequence>MAREIQERIKKLIVDRRLPSGAPMPTENELMEQLGVSRNSVREALKALQAMGIVEIRHGFGTYVGAMDMAPMIEGLTFRTVAAHYRGEDSLSELLELREAIETGLIARLVSGPAPETDLDELQELVARMGEEADAGGVRAGTDRAFHIALYRGLGNTLLSEVLDAFWDAFHRVRTDLADLHQDPKTTRDQHAEILAAVQSGDVLRAEAAVREHFDNIRARLRSTVPTQSTRIDDASVTSATAIPPLRG</sequence>
<dbReference type="PANTHER" id="PTHR43537:SF5">
    <property type="entry name" value="UXU OPERON TRANSCRIPTIONAL REGULATOR"/>
    <property type="match status" value="1"/>
</dbReference>
<protein>
    <submittedName>
        <fullName evidence="6">FadR family transcriptional regulator</fullName>
    </submittedName>
</protein>
<proteinExistence type="predicted"/>
<dbReference type="AlphaFoldDB" id="A0A8T4IIX6"/>
<comment type="caution">
    <text evidence="6">The sequence shown here is derived from an EMBL/GenBank/DDBJ whole genome shotgun (WGS) entry which is preliminary data.</text>
</comment>
<gene>
    <name evidence="6" type="ORF">KDA82_02945</name>
</gene>
<evidence type="ECO:0000256" key="4">
    <source>
        <dbReference type="SAM" id="MobiDB-lite"/>
    </source>
</evidence>
<accession>A0A8T4IIX6</accession>
<dbReference type="Proteomes" id="UP000675554">
    <property type="component" value="Unassembled WGS sequence"/>
</dbReference>
<name>A0A8T4IIX6_9ACTN</name>
<reference evidence="6" key="1">
    <citation type="submission" date="2021-04" db="EMBL/GenBank/DDBJ databases">
        <title>Sequencing of actinobacteria type strains.</title>
        <authorList>
            <person name="Nguyen G.-S."/>
            <person name="Wentzel A."/>
        </authorList>
    </citation>
    <scope>NUCLEOTIDE SEQUENCE</scope>
    <source>
        <strain evidence="6">DSM 42095</strain>
    </source>
</reference>
<dbReference type="SUPFAM" id="SSF46785">
    <property type="entry name" value="Winged helix' DNA-binding domain"/>
    <property type="match status" value="1"/>
</dbReference>
<dbReference type="Gene3D" id="1.20.120.530">
    <property type="entry name" value="GntR ligand-binding domain-like"/>
    <property type="match status" value="1"/>
</dbReference>
<organism evidence="6 7">
    <name type="scientific">Streptomyces daliensis</name>
    <dbReference type="NCBI Taxonomy" id="299421"/>
    <lineage>
        <taxon>Bacteria</taxon>
        <taxon>Bacillati</taxon>
        <taxon>Actinomycetota</taxon>
        <taxon>Actinomycetes</taxon>
        <taxon>Kitasatosporales</taxon>
        <taxon>Streptomycetaceae</taxon>
        <taxon>Streptomyces</taxon>
    </lineage>
</organism>
<dbReference type="PROSITE" id="PS50949">
    <property type="entry name" value="HTH_GNTR"/>
    <property type="match status" value="1"/>
</dbReference>
<dbReference type="InterPro" id="IPR011711">
    <property type="entry name" value="GntR_C"/>
</dbReference>
<dbReference type="InterPro" id="IPR036390">
    <property type="entry name" value="WH_DNA-bd_sf"/>
</dbReference>
<feature type="domain" description="HTH gntR-type" evidence="5">
    <location>
        <begin position="1"/>
        <end position="67"/>
    </location>
</feature>
<dbReference type="EMBL" id="JAGSMN010000060">
    <property type="protein sequence ID" value="MBR7672011.1"/>
    <property type="molecule type" value="Genomic_DNA"/>
</dbReference>
<evidence type="ECO:0000313" key="6">
    <source>
        <dbReference type="EMBL" id="MBR7672011.1"/>
    </source>
</evidence>
<evidence type="ECO:0000259" key="5">
    <source>
        <dbReference type="PROSITE" id="PS50949"/>
    </source>
</evidence>
<dbReference type="Pfam" id="PF00392">
    <property type="entry name" value="GntR"/>
    <property type="match status" value="1"/>
</dbReference>
<dbReference type="InterPro" id="IPR036388">
    <property type="entry name" value="WH-like_DNA-bd_sf"/>
</dbReference>
<dbReference type="PANTHER" id="PTHR43537">
    <property type="entry name" value="TRANSCRIPTIONAL REGULATOR, GNTR FAMILY"/>
    <property type="match status" value="1"/>
</dbReference>
<dbReference type="GO" id="GO:0003700">
    <property type="term" value="F:DNA-binding transcription factor activity"/>
    <property type="evidence" value="ECO:0007669"/>
    <property type="project" value="InterPro"/>
</dbReference>
<feature type="compositionally biased region" description="Polar residues" evidence="4">
    <location>
        <begin position="228"/>
        <end position="241"/>
    </location>
</feature>
<dbReference type="CDD" id="cd07377">
    <property type="entry name" value="WHTH_GntR"/>
    <property type="match status" value="1"/>
</dbReference>
<dbReference type="SMART" id="SM00345">
    <property type="entry name" value="HTH_GNTR"/>
    <property type="match status" value="1"/>
</dbReference>
<feature type="region of interest" description="Disordered" evidence="4">
    <location>
        <begin position="228"/>
        <end position="248"/>
    </location>
</feature>
<dbReference type="Gene3D" id="1.10.10.10">
    <property type="entry name" value="Winged helix-like DNA-binding domain superfamily/Winged helix DNA-binding domain"/>
    <property type="match status" value="1"/>
</dbReference>
<dbReference type="InterPro" id="IPR000524">
    <property type="entry name" value="Tscrpt_reg_HTH_GntR"/>
</dbReference>
<dbReference type="Pfam" id="PF07729">
    <property type="entry name" value="FCD"/>
    <property type="match status" value="1"/>
</dbReference>
<evidence type="ECO:0000313" key="7">
    <source>
        <dbReference type="Proteomes" id="UP000675554"/>
    </source>
</evidence>
<keyword evidence="2" id="KW-0238">DNA-binding</keyword>
<evidence type="ECO:0000256" key="1">
    <source>
        <dbReference type="ARBA" id="ARBA00023015"/>
    </source>
</evidence>
<evidence type="ECO:0000256" key="3">
    <source>
        <dbReference type="ARBA" id="ARBA00023163"/>
    </source>
</evidence>